<proteinExistence type="predicted"/>
<protein>
    <submittedName>
        <fullName evidence="1">Uncharacterized protein</fullName>
    </submittedName>
</protein>
<dbReference type="AlphaFoldDB" id="A0A4Z1PNH7"/>
<accession>A0A4Z1PNH7</accession>
<name>A0A4Z1PNH7_9PEZI</name>
<evidence type="ECO:0000313" key="1">
    <source>
        <dbReference type="EMBL" id="TID25280.1"/>
    </source>
</evidence>
<sequence>MISKLDTSLQPDGLLGIIMRVGLSQQDSNLAEWKGGYCPEANMAPGPAQVSMLPGFSKDRRWCEDEDTQRIMAAITVNNWRAKAVAGAGALPLLQCFFLLQRLFDISDILDD</sequence>
<keyword evidence="2" id="KW-1185">Reference proteome</keyword>
<reference evidence="1 2" key="1">
    <citation type="submission" date="2019-04" db="EMBL/GenBank/DDBJ databases">
        <title>High contiguity whole genome sequence and gene annotation resource for two Venturia nashicola isolates.</title>
        <authorList>
            <person name="Prokchorchik M."/>
            <person name="Won K."/>
            <person name="Lee Y."/>
            <person name="Choi E.D."/>
            <person name="Segonzac C."/>
            <person name="Sohn K.H."/>
        </authorList>
    </citation>
    <scope>NUCLEOTIDE SEQUENCE [LARGE SCALE GENOMIC DNA]</scope>
    <source>
        <strain evidence="1 2">PRI2</strain>
    </source>
</reference>
<comment type="caution">
    <text evidence="1">The sequence shown here is derived from an EMBL/GenBank/DDBJ whole genome shotgun (WGS) entry which is preliminary data.</text>
</comment>
<evidence type="ECO:0000313" key="2">
    <source>
        <dbReference type="Proteomes" id="UP000298493"/>
    </source>
</evidence>
<dbReference type="Proteomes" id="UP000298493">
    <property type="component" value="Unassembled WGS sequence"/>
</dbReference>
<dbReference type="EMBL" id="SNSC02000004">
    <property type="protein sequence ID" value="TID25280.1"/>
    <property type="molecule type" value="Genomic_DNA"/>
</dbReference>
<gene>
    <name evidence="1" type="ORF">E6O75_ATG04485</name>
</gene>
<organism evidence="1 2">
    <name type="scientific">Venturia nashicola</name>
    <dbReference type="NCBI Taxonomy" id="86259"/>
    <lineage>
        <taxon>Eukaryota</taxon>
        <taxon>Fungi</taxon>
        <taxon>Dikarya</taxon>
        <taxon>Ascomycota</taxon>
        <taxon>Pezizomycotina</taxon>
        <taxon>Dothideomycetes</taxon>
        <taxon>Pleosporomycetidae</taxon>
        <taxon>Venturiales</taxon>
        <taxon>Venturiaceae</taxon>
        <taxon>Venturia</taxon>
    </lineage>
</organism>